<evidence type="ECO:0000313" key="3">
    <source>
        <dbReference type="EMBL" id="WSA33034.1"/>
    </source>
</evidence>
<evidence type="ECO:0000313" key="5">
    <source>
        <dbReference type="Proteomes" id="UP001334804"/>
    </source>
</evidence>
<reference evidence="3 5" key="2">
    <citation type="submission" date="2022-10" db="EMBL/GenBank/DDBJ databases">
        <title>The complete genomes of actinobacterial strains from the NBC collection.</title>
        <authorList>
            <person name="Joergensen T.S."/>
            <person name="Alvarez Arevalo M."/>
            <person name="Sterndorff E.B."/>
            <person name="Faurdal D."/>
            <person name="Vuksanovic O."/>
            <person name="Mourched A.-S."/>
            <person name="Charusanti P."/>
            <person name="Shaw S."/>
            <person name="Blin K."/>
            <person name="Weber T."/>
        </authorList>
    </citation>
    <scope>NUCLEOTIDE SEQUENCE [LARGE SCALE GENOMIC DNA]</scope>
    <source>
        <strain evidence="3 5">NBC 01809</strain>
    </source>
</reference>
<dbReference type="EMBL" id="FMIC01000002">
    <property type="protein sequence ID" value="SCL74052.1"/>
    <property type="molecule type" value="Genomic_DNA"/>
</dbReference>
<proteinExistence type="predicted"/>
<keyword evidence="5" id="KW-1185">Reference proteome</keyword>
<evidence type="ECO:0000313" key="4">
    <source>
        <dbReference type="Proteomes" id="UP000199343"/>
    </source>
</evidence>
<dbReference type="AlphaFoldDB" id="A0A1C6W686"/>
<protein>
    <submittedName>
        <fullName evidence="3">DUF6493 family protein</fullName>
    </submittedName>
</protein>
<evidence type="ECO:0000256" key="1">
    <source>
        <dbReference type="SAM" id="MobiDB-lite"/>
    </source>
</evidence>
<gene>
    <name evidence="2" type="ORF">GA0070608_6373</name>
    <name evidence="3" type="ORF">OIE14_02860</name>
</gene>
<dbReference type="STRING" id="47871.GA0070608_6373"/>
<accession>A0A1C6W686</accession>
<dbReference type="Proteomes" id="UP001334804">
    <property type="component" value="Chromosome"/>
</dbReference>
<dbReference type="RefSeq" id="WP_091633781.1">
    <property type="nucleotide sequence ID" value="NZ_CP109071.1"/>
</dbReference>
<organism evidence="2 4">
    <name type="scientific">Micromonospora peucetia</name>
    <dbReference type="NCBI Taxonomy" id="47871"/>
    <lineage>
        <taxon>Bacteria</taxon>
        <taxon>Bacillati</taxon>
        <taxon>Actinomycetota</taxon>
        <taxon>Actinomycetes</taxon>
        <taxon>Micromonosporales</taxon>
        <taxon>Micromonosporaceae</taxon>
        <taxon>Micromonospora</taxon>
    </lineage>
</organism>
<dbReference type="OrthoDB" id="3245799at2"/>
<sequence length="852" mass="89968">MSEISDPFDFLARGDVATTVATVDALDEQRRRRLGAELVAHVRRRRDTWWADDEATALAVCAVGCLPTAAKAAELLGRRSVFLRSADPAPVIGMARRRGATWLPELARRLADRLDRTDPAESWSFVADLLTAENVPPPTDDRFVEGWLATMAWPAERLQPLPLLERLRVDPFLVAMVPRLFEVDGIGARMPAPDFRGIEETGLPGALARLAGEGRLARAELLDGCVNRFLRGDRTAALRPFVALHALLAPTAAEIGERQASYLRLLADAPTPVATLAQKALRGLADVEFDAFIEASRAVLARPDKTLVRTQLSWLDQVARRHHDRAGEVADVFATGAEHPVGDIRDRSGALAVKHGHRAAPPVVTAPVGESLPQPPPVAPAPAPITDPDELAEEVVAGATRSAMALERVLDAVVRLAGEDRQRLGAALAPVLRREPGRFGGGEHQWDPCCLCGLIGDVLHAATDPLAADARRDRWTAPLAAWPGTVPGPAPQATPPGPPPVDPRVPTPQRLLRARLAEIGSLVGAPHAGLLAAPTLTSGALDPVALYERLVRLGDRDPWSTDLTQALLRLPAVVDEPLAARAAALRTPAGDRLAAWLRTGGLPRPTQRVVTVRRQLPPDWKARGLPPQRTHVELAPPEGFADPLGLLTVPPPTNTWHGDWVAFWPAALPGYRGLVAAHVLPTVASGVRDDASGTAAVLPLLAEGTGTGGPALDLALAYGLGARHEADQVAALDALLLLAGSGDLDATAVGAHLGTLAADGVFPPSRALRPLRDAAAAGAPLTVWHLLAAALPAVLAASPAPRGTPDLLTLAAETAGATGVRIEVPGLADVVARRGSARLVTEARRLATLLDR</sequence>
<dbReference type="EMBL" id="CP109071">
    <property type="protein sequence ID" value="WSA33034.1"/>
    <property type="molecule type" value="Genomic_DNA"/>
</dbReference>
<dbReference type="Proteomes" id="UP000199343">
    <property type="component" value="Unassembled WGS sequence"/>
</dbReference>
<evidence type="ECO:0000313" key="2">
    <source>
        <dbReference type="EMBL" id="SCL74052.1"/>
    </source>
</evidence>
<feature type="compositionally biased region" description="Pro residues" evidence="1">
    <location>
        <begin position="486"/>
        <end position="502"/>
    </location>
</feature>
<name>A0A1C6W686_9ACTN</name>
<feature type="region of interest" description="Disordered" evidence="1">
    <location>
        <begin position="480"/>
        <end position="502"/>
    </location>
</feature>
<reference evidence="2 4" key="1">
    <citation type="submission" date="2016-06" db="EMBL/GenBank/DDBJ databases">
        <authorList>
            <person name="Kjaerup R.B."/>
            <person name="Dalgaard T.S."/>
            <person name="Juul-Madsen H.R."/>
        </authorList>
    </citation>
    <scope>NUCLEOTIDE SEQUENCE [LARGE SCALE GENOMIC DNA]</scope>
    <source>
        <strain evidence="2 4">DSM 43363</strain>
    </source>
</reference>